<keyword evidence="1" id="KW-0378">Hydrolase</keyword>
<dbReference type="CDD" id="cd16295">
    <property type="entry name" value="TTHA0252-CPSF-like_MBL-fold"/>
    <property type="match status" value="1"/>
</dbReference>
<evidence type="ECO:0008006" key="6">
    <source>
        <dbReference type="Google" id="ProtNLM"/>
    </source>
</evidence>
<dbReference type="InterPro" id="IPR050698">
    <property type="entry name" value="MBL"/>
</dbReference>
<dbReference type="EMBL" id="LGFU01000212">
    <property type="protein sequence ID" value="KUK45627.1"/>
    <property type="molecule type" value="Genomic_DNA"/>
</dbReference>
<feature type="domain" description="Metallo-beta-lactamase" evidence="2">
    <location>
        <begin position="13"/>
        <end position="250"/>
    </location>
</feature>
<dbReference type="SMART" id="SM01027">
    <property type="entry name" value="Beta-Casp"/>
    <property type="match status" value="1"/>
</dbReference>
<gene>
    <name evidence="4" type="ORF">XD73_1499</name>
</gene>
<evidence type="ECO:0000313" key="5">
    <source>
        <dbReference type="Proteomes" id="UP000064249"/>
    </source>
</evidence>
<feature type="domain" description="Beta-Casp" evidence="3">
    <location>
        <begin position="255"/>
        <end position="381"/>
    </location>
</feature>
<dbReference type="Proteomes" id="UP000064249">
    <property type="component" value="Unassembled WGS sequence"/>
</dbReference>
<dbReference type="Pfam" id="PF10996">
    <property type="entry name" value="Beta-Casp"/>
    <property type="match status" value="1"/>
</dbReference>
<dbReference type="GO" id="GO:0004521">
    <property type="term" value="F:RNA endonuclease activity"/>
    <property type="evidence" value="ECO:0007669"/>
    <property type="project" value="TreeGrafter"/>
</dbReference>
<evidence type="ECO:0000259" key="2">
    <source>
        <dbReference type="SMART" id="SM00849"/>
    </source>
</evidence>
<dbReference type="SMART" id="SM00849">
    <property type="entry name" value="Lactamase_B"/>
    <property type="match status" value="1"/>
</dbReference>
<dbReference type="PATRIC" id="fig|167964.4.peg.238"/>
<dbReference type="Pfam" id="PF00753">
    <property type="entry name" value="Lactamase_B"/>
    <property type="match status" value="1"/>
</dbReference>
<dbReference type="InterPro" id="IPR022712">
    <property type="entry name" value="Beta_Casp"/>
</dbReference>
<dbReference type="SUPFAM" id="SSF56281">
    <property type="entry name" value="Metallo-hydrolase/oxidoreductase"/>
    <property type="match status" value="1"/>
</dbReference>
<evidence type="ECO:0000313" key="4">
    <source>
        <dbReference type="EMBL" id="KUK45627.1"/>
    </source>
</evidence>
<dbReference type="InterPro" id="IPR001279">
    <property type="entry name" value="Metallo-B-lactamas"/>
</dbReference>
<reference evidence="4 5" key="1">
    <citation type="journal article" date="2015" name="MBio">
        <title>Genome-Resolved Metagenomic Analysis Reveals Roles for Candidate Phyla and Other Microbial Community Members in Biogeochemical Transformations in Oil Reservoirs.</title>
        <authorList>
            <person name="Hu P."/>
            <person name="Tom L."/>
            <person name="Singh A."/>
            <person name="Thomas B.C."/>
            <person name="Baker B.J."/>
            <person name="Piceno Y.M."/>
            <person name="Andersen G.L."/>
            <person name="Banfield J.F."/>
        </authorList>
    </citation>
    <scope>NUCLEOTIDE SEQUENCE [LARGE SCALE GENOMIC DNA]</scope>
    <source>
        <strain evidence="4">46_16</strain>
    </source>
</reference>
<accession>A0A124FMS0</accession>
<name>A0A124FMS0_9CHLR</name>
<proteinExistence type="predicted"/>
<dbReference type="InterPro" id="IPR011108">
    <property type="entry name" value="RMMBL"/>
</dbReference>
<dbReference type="Gene3D" id="3.60.15.10">
    <property type="entry name" value="Ribonuclease Z/Hydroxyacylglutathione hydrolase-like"/>
    <property type="match status" value="1"/>
</dbReference>
<evidence type="ECO:0000259" key="3">
    <source>
        <dbReference type="SMART" id="SM01027"/>
    </source>
</evidence>
<dbReference type="AlphaFoldDB" id="A0A124FMS0"/>
<sequence>MKLTIHGAAQTVTGSKYLIEINGQRLLLECGLFQGRREKTYEYNLNFDFDPSSIDAVILSHAHIDHSGNLPNLVKKGFKGHIYATDATRDLADILLKDSGHIHEYDVKYLNKKREKKGLPPVEPLFTIVDAMQTIPHFRQMAYGQEFQPVKGVTAQFLDAGHILGSAAILLDLEENGKKTRFWFSGDIGRPDKPLLRDPILPGGYDVDVLLMECTYGDRPHDNINEAFEEFEQVVGRTIKRRGKVIIPAFSVGRTQTLVYLLNELMSSGKLPRVPVFVDSPLAVTASDIYRRHPECYDQETWDFISQYKHPALDFDGLTYTHSVEESKALNYRDDPMIIISASGMVEAGRILHHVKNNIHDERNTILIVSWMAPHTLGRRLADREREIRIFGESYYRRAQIETINGLSAHAGQGLLVEYARSVASQAKKIILVHGEEQAAEKLQEKLSRTDNMPPIYFPDRLDTFEL</sequence>
<dbReference type="GO" id="GO:0016787">
    <property type="term" value="F:hydrolase activity"/>
    <property type="evidence" value="ECO:0007669"/>
    <property type="project" value="UniProtKB-KW"/>
</dbReference>
<evidence type="ECO:0000256" key="1">
    <source>
        <dbReference type="ARBA" id="ARBA00022801"/>
    </source>
</evidence>
<dbReference type="PANTHER" id="PTHR11203">
    <property type="entry name" value="CLEAVAGE AND POLYADENYLATION SPECIFICITY FACTOR FAMILY MEMBER"/>
    <property type="match status" value="1"/>
</dbReference>
<dbReference type="PANTHER" id="PTHR11203:SF37">
    <property type="entry name" value="INTEGRATOR COMPLEX SUBUNIT 11"/>
    <property type="match status" value="1"/>
</dbReference>
<dbReference type="Gene3D" id="3.40.50.10890">
    <property type="match status" value="1"/>
</dbReference>
<comment type="caution">
    <text evidence="4">The sequence shown here is derived from an EMBL/GenBank/DDBJ whole genome shotgun (WGS) entry which is preliminary data.</text>
</comment>
<organism evidence="4 5">
    <name type="scientific">Anaerolinea thermophila</name>
    <dbReference type="NCBI Taxonomy" id="167964"/>
    <lineage>
        <taxon>Bacteria</taxon>
        <taxon>Bacillati</taxon>
        <taxon>Chloroflexota</taxon>
        <taxon>Anaerolineae</taxon>
        <taxon>Anaerolineales</taxon>
        <taxon>Anaerolineaceae</taxon>
        <taxon>Anaerolinea</taxon>
    </lineage>
</organism>
<protein>
    <recommendedName>
        <fullName evidence="6">MBL fold metallo-hydrolase</fullName>
    </recommendedName>
</protein>
<dbReference type="Pfam" id="PF07521">
    <property type="entry name" value="RMMBL"/>
    <property type="match status" value="1"/>
</dbReference>
<dbReference type="InterPro" id="IPR036866">
    <property type="entry name" value="RibonucZ/Hydroxyglut_hydro"/>
</dbReference>